<dbReference type="STRING" id="262898.GA0070564_102197"/>
<reference evidence="2" key="1">
    <citation type="submission" date="2016-06" db="EMBL/GenBank/DDBJ databases">
        <authorList>
            <person name="Varghese N."/>
            <person name="Submissions Spin"/>
        </authorList>
    </citation>
    <scope>NUCLEOTIDE SEQUENCE [LARGE SCALE GENOMIC DNA]</scope>
    <source>
        <strain evidence="2">DSM 44830</strain>
    </source>
</reference>
<evidence type="ECO:0000313" key="1">
    <source>
        <dbReference type="EMBL" id="SCE94426.1"/>
    </source>
</evidence>
<keyword evidence="2" id="KW-1185">Reference proteome</keyword>
<dbReference type="Gene3D" id="3.40.50.720">
    <property type="entry name" value="NAD(P)-binding Rossmann-like Domain"/>
    <property type="match status" value="1"/>
</dbReference>
<dbReference type="Gene3D" id="3.90.180.10">
    <property type="entry name" value="Medium-chain alcohol dehydrogenases, catalytic domain"/>
    <property type="match status" value="1"/>
</dbReference>
<organism evidence="1 2">
    <name type="scientific">Micromonospora mirobrigensis</name>
    <dbReference type="NCBI Taxonomy" id="262898"/>
    <lineage>
        <taxon>Bacteria</taxon>
        <taxon>Bacillati</taxon>
        <taxon>Actinomycetota</taxon>
        <taxon>Actinomycetes</taxon>
        <taxon>Micromonosporales</taxon>
        <taxon>Micromonosporaceae</taxon>
        <taxon>Micromonospora</taxon>
    </lineage>
</organism>
<name>A0A1C4WDW2_9ACTN</name>
<dbReference type="EMBL" id="FMCX01000002">
    <property type="protein sequence ID" value="SCE94426.1"/>
    <property type="molecule type" value="Genomic_DNA"/>
</dbReference>
<sequence length="80" mass="8814">MHGRPATLHLEQLWIRNVTITTGLVDTHSTPKLLDMLVAGQLDTGHLVTHRFGLDQIVEAYDVFARPAETGALKVVLTRG</sequence>
<protein>
    <recommendedName>
        <fullName evidence="3">Alcohol dehydrogenase</fullName>
    </recommendedName>
</protein>
<gene>
    <name evidence="1" type="ORF">GA0070564_102197</name>
</gene>
<dbReference type="AlphaFoldDB" id="A0A1C4WDW2"/>
<dbReference type="RefSeq" id="WP_245669866.1">
    <property type="nucleotide sequence ID" value="NZ_FMCX01000002.1"/>
</dbReference>
<evidence type="ECO:0000313" key="2">
    <source>
        <dbReference type="Proteomes" id="UP000199504"/>
    </source>
</evidence>
<dbReference type="Proteomes" id="UP000199504">
    <property type="component" value="Unassembled WGS sequence"/>
</dbReference>
<evidence type="ECO:0008006" key="3">
    <source>
        <dbReference type="Google" id="ProtNLM"/>
    </source>
</evidence>
<proteinExistence type="predicted"/>
<accession>A0A1C4WDW2</accession>